<feature type="transmembrane region" description="Helical" evidence="2">
    <location>
        <begin position="91"/>
        <end position="110"/>
    </location>
</feature>
<name>A0ABR3T9M5_9PEZI</name>
<feature type="transmembrane region" description="Helical" evidence="2">
    <location>
        <begin position="210"/>
        <end position="230"/>
    </location>
</feature>
<protein>
    <recommendedName>
        <fullName evidence="5">C6 transcription factor</fullName>
    </recommendedName>
</protein>
<keyword evidence="2" id="KW-0472">Membrane</keyword>
<reference evidence="3 4" key="1">
    <citation type="submission" date="2024-02" db="EMBL/GenBank/DDBJ databases">
        <title>De novo assembly and annotation of 12 fungi associated with fruit tree decline syndrome in Ontario, Canada.</title>
        <authorList>
            <person name="Sulman M."/>
            <person name="Ellouze W."/>
            <person name="Ilyukhin E."/>
        </authorList>
    </citation>
    <scope>NUCLEOTIDE SEQUENCE [LARGE SCALE GENOMIC DNA]</scope>
    <source>
        <strain evidence="3 4">M1-105</strain>
    </source>
</reference>
<proteinExistence type="predicted"/>
<feature type="transmembrane region" description="Helical" evidence="2">
    <location>
        <begin position="250"/>
        <end position="270"/>
    </location>
</feature>
<feature type="compositionally biased region" description="Low complexity" evidence="1">
    <location>
        <begin position="62"/>
        <end position="73"/>
    </location>
</feature>
<keyword evidence="2" id="KW-0812">Transmembrane</keyword>
<evidence type="ECO:0000313" key="3">
    <source>
        <dbReference type="EMBL" id="KAL1636093.1"/>
    </source>
</evidence>
<dbReference type="EMBL" id="JAJVDC020000008">
    <property type="protein sequence ID" value="KAL1636093.1"/>
    <property type="molecule type" value="Genomic_DNA"/>
</dbReference>
<evidence type="ECO:0008006" key="5">
    <source>
        <dbReference type="Google" id="ProtNLM"/>
    </source>
</evidence>
<dbReference type="PANTHER" id="PTHR37919">
    <property type="entry name" value="PROTEIN CBG05606"/>
    <property type="match status" value="1"/>
</dbReference>
<evidence type="ECO:0000256" key="2">
    <source>
        <dbReference type="SAM" id="Phobius"/>
    </source>
</evidence>
<dbReference type="PANTHER" id="PTHR37919:SF2">
    <property type="entry name" value="EXPERA DOMAIN-CONTAINING PROTEIN"/>
    <property type="match status" value="1"/>
</dbReference>
<feature type="region of interest" description="Disordered" evidence="1">
    <location>
        <begin position="1"/>
        <end position="73"/>
    </location>
</feature>
<organism evidence="3 4">
    <name type="scientific">Neofusicoccum ribis</name>
    <dbReference type="NCBI Taxonomy" id="45134"/>
    <lineage>
        <taxon>Eukaryota</taxon>
        <taxon>Fungi</taxon>
        <taxon>Dikarya</taxon>
        <taxon>Ascomycota</taxon>
        <taxon>Pezizomycotina</taxon>
        <taxon>Dothideomycetes</taxon>
        <taxon>Dothideomycetes incertae sedis</taxon>
        <taxon>Botryosphaeriales</taxon>
        <taxon>Botryosphaeriaceae</taxon>
        <taxon>Neofusicoccum</taxon>
    </lineage>
</organism>
<keyword evidence="2" id="KW-1133">Transmembrane helix</keyword>
<evidence type="ECO:0000313" key="4">
    <source>
        <dbReference type="Proteomes" id="UP001521116"/>
    </source>
</evidence>
<gene>
    <name evidence="3" type="ORF">SLS56_001445</name>
</gene>
<dbReference type="Proteomes" id="UP001521116">
    <property type="component" value="Unassembled WGS sequence"/>
</dbReference>
<feature type="compositionally biased region" description="Low complexity" evidence="1">
    <location>
        <begin position="29"/>
        <end position="44"/>
    </location>
</feature>
<comment type="caution">
    <text evidence="3">The sequence shown here is derived from an EMBL/GenBank/DDBJ whole genome shotgun (WGS) entry which is preliminary data.</text>
</comment>
<accession>A0ABR3T9M5</accession>
<evidence type="ECO:0000256" key="1">
    <source>
        <dbReference type="SAM" id="MobiDB-lite"/>
    </source>
</evidence>
<keyword evidence="4" id="KW-1185">Reference proteome</keyword>
<sequence>MVSTRNHPSAFPPPELASPVKSPSKRASSRAASTASPAPGAKPSNAPAPTSDPYANSSNSLATTKPSSTRTSTSTSSAAAAWAHTPSNLTLAWLALSLPLVIWDTGYMLLRPASMPGGALHWPLWQPYALYGTVDHVYGFPAWERGDGFGAAQGTLNAVETAMYLAYLAVVYRSGAQRNAVQGAGAPDRAVVGGTVAGARVVVGRVAAQAVLLAFAASVMTLSKTVLYWLNEYWSGFENIGHNDLMSLVFLWIIPNGLWLIFPTYMIYVFGGEIVQGLEVASSGAGAVSSKKSQ</sequence>